<evidence type="ECO:0000259" key="15">
    <source>
        <dbReference type="Pfam" id="PF07715"/>
    </source>
</evidence>
<keyword evidence="5 10" id="KW-0812">Transmembrane</keyword>
<evidence type="ECO:0000259" key="14">
    <source>
        <dbReference type="Pfam" id="PF00593"/>
    </source>
</evidence>
<dbReference type="InterPro" id="IPR000531">
    <property type="entry name" value="Beta-barrel_TonB"/>
</dbReference>
<dbReference type="InterPro" id="IPR050692">
    <property type="entry name" value="HTH_transcr_repressor_FabR"/>
</dbReference>
<feature type="domain" description="TonB-dependent receptor-like beta-barrel" evidence="14">
    <location>
        <begin position="251"/>
        <end position="698"/>
    </location>
</feature>
<keyword evidence="7 11" id="KW-0798">TonB box</keyword>
<dbReference type="EMBL" id="LR215729">
    <property type="protein sequence ID" value="VEV95753.1"/>
    <property type="molecule type" value="Genomic_DNA"/>
</dbReference>
<keyword evidence="6 13" id="KW-0732">Signal</keyword>
<dbReference type="RefSeq" id="WP_150547585.1">
    <property type="nucleotide sequence ID" value="NZ_LR215729.2"/>
</dbReference>
<evidence type="ECO:0000256" key="2">
    <source>
        <dbReference type="ARBA" id="ARBA00009810"/>
    </source>
</evidence>
<dbReference type="InterPro" id="IPR012910">
    <property type="entry name" value="Plug_dom"/>
</dbReference>
<keyword evidence="16" id="KW-0675">Receptor</keyword>
<evidence type="ECO:0000256" key="11">
    <source>
        <dbReference type="PROSITE-ProRule" id="PRU10143"/>
    </source>
</evidence>
<evidence type="ECO:0000256" key="6">
    <source>
        <dbReference type="ARBA" id="ARBA00022729"/>
    </source>
</evidence>
<dbReference type="Pfam" id="PF07715">
    <property type="entry name" value="Plug"/>
    <property type="match status" value="1"/>
</dbReference>
<organism evidence="16">
    <name type="scientific">Pseudomonas marincola</name>
    <dbReference type="NCBI Taxonomy" id="437900"/>
    <lineage>
        <taxon>Bacteria</taxon>
        <taxon>Pseudomonadati</taxon>
        <taxon>Pseudomonadota</taxon>
        <taxon>Gammaproteobacteria</taxon>
        <taxon>Pseudomonadales</taxon>
        <taxon>Pseudomonadaceae</taxon>
        <taxon>Pseudomonas</taxon>
    </lineage>
</organism>
<evidence type="ECO:0000256" key="3">
    <source>
        <dbReference type="ARBA" id="ARBA00022448"/>
    </source>
</evidence>
<keyword evidence="8 10" id="KW-0472">Membrane</keyword>
<dbReference type="InterPro" id="IPR037066">
    <property type="entry name" value="Plug_dom_sf"/>
</dbReference>
<dbReference type="NCBIfam" id="TIGR01785">
    <property type="entry name" value="TonB-hemin"/>
    <property type="match status" value="1"/>
</dbReference>
<feature type="signal peptide" evidence="13">
    <location>
        <begin position="1"/>
        <end position="24"/>
    </location>
</feature>
<dbReference type="PANTHER" id="PTHR47752:SF1">
    <property type="entry name" value="HTH-TYPE TRANSCRIPTIONAL REPRESSOR FABR"/>
    <property type="match status" value="1"/>
</dbReference>
<dbReference type="GO" id="GO:0015232">
    <property type="term" value="F:heme transmembrane transporter activity"/>
    <property type="evidence" value="ECO:0007669"/>
    <property type="project" value="InterPro"/>
</dbReference>
<evidence type="ECO:0000256" key="9">
    <source>
        <dbReference type="ARBA" id="ARBA00023237"/>
    </source>
</evidence>
<evidence type="ECO:0000256" key="4">
    <source>
        <dbReference type="ARBA" id="ARBA00022452"/>
    </source>
</evidence>
<protein>
    <submittedName>
        <fullName evidence="16">Heme/hemoglobin receptor</fullName>
    </submittedName>
</protein>
<dbReference type="NCBIfam" id="TIGR01786">
    <property type="entry name" value="TonB-hemlactrns"/>
    <property type="match status" value="1"/>
</dbReference>
<comment type="subcellular location">
    <subcellularLocation>
        <location evidence="1 10">Cell outer membrane</location>
        <topology evidence="1 10">Multi-pass membrane protein</topology>
    </subcellularLocation>
</comment>
<gene>
    <name evidence="16" type="ORF">PMYSY11_0706</name>
</gene>
<dbReference type="Gene3D" id="2.170.130.10">
    <property type="entry name" value="TonB-dependent receptor, plug domain"/>
    <property type="match status" value="1"/>
</dbReference>
<dbReference type="AlphaFoldDB" id="A0A653DZB9"/>
<dbReference type="InterPro" id="IPR010949">
    <property type="entry name" value="TonB_Hb/transfer/lactofer_rcpt"/>
</dbReference>
<dbReference type="CDD" id="cd01347">
    <property type="entry name" value="ligand_gated_channel"/>
    <property type="match status" value="1"/>
</dbReference>
<evidence type="ECO:0000313" key="16">
    <source>
        <dbReference type="EMBL" id="VEV95753.1"/>
    </source>
</evidence>
<accession>A0A653DZB9</accession>
<evidence type="ECO:0000256" key="12">
    <source>
        <dbReference type="RuleBase" id="RU003357"/>
    </source>
</evidence>
<dbReference type="Gene3D" id="2.40.170.20">
    <property type="entry name" value="TonB-dependent receptor, beta-barrel domain"/>
    <property type="match status" value="1"/>
</dbReference>
<evidence type="ECO:0000256" key="13">
    <source>
        <dbReference type="SAM" id="SignalP"/>
    </source>
</evidence>
<sequence>MQRPPFALRPWLPLLLLGASATHAAEPAVTQFDTVSVTATRSERTLDKVPSTVSVQDERQIDQQNINNISDLVRYEPGVTVSGTGSRFGLSGFNIRGIGDNRILTQVDGVPTADAFTFGPFLNARRDYVDLDTVKQVEIIRGPASSLYGSDAIGGAVSFLTKDAGDYLEDGDDTYLRFKTGYDGSDDSWQRSATFAGRQGQFDGLLHLGRRDGQATDTYGGASGIGSGRGEANPQDFNNENFLGKLGWSYNETDRLQSTYERFNAEADTKILSDYATSGTTRTSDAVDSTDRERFSLQHQFDLSSAITDGVEWQLSYQDSLIRQQTFQDRFSAGTFRERTRDSKYREELWTLNSKFDKAFATGDAQHQVIYGFDIKHLESSDLRRGSEVYTATGLPTPPSFGGENFPLSDFPDPTANEYALFAQDSIEIGRWTLLPGLRYDYYEMKPDVTQEYLNSVPVNTNPDNYDDHALSPKLAVSYQIDDAYSVYGQYAAGFRAPNPVDVFGEFVNSAFGYQTIANPDLEAETSNSYELGLRGKFDQGSFGLALFYNEYDDFIEQVSLSSDPTGNGIPLTFQYQNLNKVTIRGAEAKGDLFLGSYGMPEGTRLRGAIAYARGRDEDTGQPINSVDPLKSVIGLGYDAPNGEFGGELAWTLVAAKERVDKSAIPNQFEPAGYGTLDLNGYWQVSEQFSVNAGLYNLTDKQYWQWGDVRSLTADSPSLDRYSQPGRYAAVNMIWEM</sequence>
<dbReference type="SUPFAM" id="SSF56935">
    <property type="entry name" value="Porins"/>
    <property type="match status" value="1"/>
</dbReference>
<dbReference type="Pfam" id="PF00593">
    <property type="entry name" value="TonB_dep_Rec_b-barrel"/>
    <property type="match status" value="1"/>
</dbReference>
<dbReference type="InterPro" id="IPR010916">
    <property type="entry name" value="TonB_box_CS"/>
</dbReference>
<keyword evidence="9 10" id="KW-0998">Cell outer membrane</keyword>
<proteinExistence type="inferred from homology"/>
<keyword evidence="4 10" id="KW-1134">Transmembrane beta strand</keyword>
<dbReference type="PANTHER" id="PTHR47752">
    <property type="entry name" value="HTH-TYPE TRANSCRIPTIONAL REPRESSOR FABR"/>
    <property type="match status" value="1"/>
</dbReference>
<evidence type="ECO:0000256" key="7">
    <source>
        <dbReference type="ARBA" id="ARBA00023077"/>
    </source>
</evidence>
<dbReference type="InterPro" id="IPR011276">
    <property type="entry name" value="TonB_haem/Hb_rcpt"/>
</dbReference>
<comment type="similarity">
    <text evidence="2 10 12">Belongs to the TonB-dependent receptor family.</text>
</comment>
<evidence type="ECO:0000256" key="8">
    <source>
        <dbReference type="ARBA" id="ARBA00023136"/>
    </source>
</evidence>
<feature type="short sequence motif" description="TonB box" evidence="11">
    <location>
        <begin position="34"/>
        <end position="40"/>
    </location>
</feature>
<feature type="chain" id="PRO_5024789168" evidence="13">
    <location>
        <begin position="25"/>
        <end position="737"/>
    </location>
</feature>
<dbReference type="PROSITE" id="PS00430">
    <property type="entry name" value="TONB_DEPENDENT_REC_1"/>
    <property type="match status" value="1"/>
</dbReference>
<name>A0A653DZB9_9PSED</name>
<dbReference type="InterPro" id="IPR039426">
    <property type="entry name" value="TonB-dep_rcpt-like"/>
</dbReference>
<keyword evidence="3 10" id="KW-0813">Transport</keyword>
<dbReference type="InterPro" id="IPR036942">
    <property type="entry name" value="Beta-barrel_TonB_sf"/>
</dbReference>
<reference evidence="16" key="1">
    <citation type="submission" date="2019-02" db="EMBL/GenBank/DDBJ databases">
        <authorList>
            <consortium name="Genoscope - CEA"/>
            <person name="William W."/>
        </authorList>
    </citation>
    <scope>NUCLEOTIDE SEQUENCE [LARGE SCALE GENOMIC DNA]</scope>
    <source>
        <strain evidence="16">YSy11</strain>
    </source>
</reference>
<evidence type="ECO:0000256" key="10">
    <source>
        <dbReference type="PROSITE-ProRule" id="PRU01360"/>
    </source>
</evidence>
<evidence type="ECO:0000256" key="5">
    <source>
        <dbReference type="ARBA" id="ARBA00022692"/>
    </source>
</evidence>
<evidence type="ECO:0000256" key="1">
    <source>
        <dbReference type="ARBA" id="ARBA00004571"/>
    </source>
</evidence>
<dbReference type="PROSITE" id="PS52016">
    <property type="entry name" value="TONB_DEPENDENT_REC_3"/>
    <property type="match status" value="1"/>
</dbReference>
<feature type="domain" description="TonB-dependent receptor plug" evidence="15">
    <location>
        <begin position="46"/>
        <end position="156"/>
    </location>
</feature>
<dbReference type="GO" id="GO:0009279">
    <property type="term" value="C:cell outer membrane"/>
    <property type="evidence" value="ECO:0007669"/>
    <property type="project" value="UniProtKB-SubCell"/>
</dbReference>